<reference evidence="2" key="2">
    <citation type="submission" date="2020-11" db="EMBL/GenBank/DDBJ databases">
        <authorList>
            <person name="McCartney M.A."/>
            <person name="Auch B."/>
            <person name="Kono T."/>
            <person name="Mallez S."/>
            <person name="Becker A."/>
            <person name="Gohl D.M."/>
            <person name="Silverstein K.A.T."/>
            <person name="Koren S."/>
            <person name="Bechman K.B."/>
            <person name="Herman A."/>
            <person name="Abrahante J.E."/>
            <person name="Garbe J."/>
        </authorList>
    </citation>
    <scope>NUCLEOTIDE SEQUENCE</scope>
    <source>
        <strain evidence="2">Duluth1</strain>
        <tissue evidence="2">Whole animal</tissue>
    </source>
</reference>
<accession>A0A9D4D4U1</accession>
<evidence type="ECO:0000313" key="3">
    <source>
        <dbReference type="Proteomes" id="UP000828390"/>
    </source>
</evidence>
<evidence type="ECO:0000313" key="2">
    <source>
        <dbReference type="EMBL" id="KAH3739171.1"/>
    </source>
</evidence>
<dbReference type="EMBL" id="JAIWYP010000011">
    <property type="protein sequence ID" value="KAH3739171.1"/>
    <property type="molecule type" value="Genomic_DNA"/>
</dbReference>
<organism evidence="2 3">
    <name type="scientific">Dreissena polymorpha</name>
    <name type="common">Zebra mussel</name>
    <name type="synonym">Mytilus polymorpha</name>
    <dbReference type="NCBI Taxonomy" id="45954"/>
    <lineage>
        <taxon>Eukaryota</taxon>
        <taxon>Metazoa</taxon>
        <taxon>Spiralia</taxon>
        <taxon>Lophotrochozoa</taxon>
        <taxon>Mollusca</taxon>
        <taxon>Bivalvia</taxon>
        <taxon>Autobranchia</taxon>
        <taxon>Heteroconchia</taxon>
        <taxon>Euheterodonta</taxon>
        <taxon>Imparidentia</taxon>
        <taxon>Neoheterodontei</taxon>
        <taxon>Myida</taxon>
        <taxon>Dreissenoidea</taxon>
        <taxon>Dreissenidae</taxon>
        <taxon>Dreissena</taxon>
    </lineage>
</organism>
<sequence length="63" mass="7226">MDTDITGVKRTREEEEFTPLPRNRPRKGPQTSIRDQIDLLAEEMFTQDSIQDGILGMQSPHAK</sequence>
<keyword evidence="3" id="KW-1185">Reference proteome</keyword>
<dbReference type="AlphaFoldDB" id="A0A9D4D4U1"/>
<reference evidence="2" key="1">
    <citation type="journal article" date="2019" name="bioRxiv">
        <title>The Genome of the Zebra Mussel, Dreissena polymorpha: A Resource for Invasive Species Research.</title>
        <authorList>
            <person name="McCartney M.A."/>
            <person name="Auch B."/>
            <person name="Kono T."/>
            <person name="Mallez S."/>
            <person name="Zhang Y."/>
            <person name="Obille A."/>
            <person name="Becker A."/>
            <person name="Abrahante J.E."/>
            <person name="Garbe J."/>
            <person name="Badalamenti J.P."/>
            <person name="Herman A."/>
            <person name="Mangelson H."/>
            <person name="Liachko I."/>
            <person name="Sullivan S."/>
            <person name="Sone E.D."/>
            <person name="Koren S."/>
            <person name="Silverstein K.A.T."/>
            <person name="Beckman K.B."/>
            <person name="Gohl D.M."/>
        </authorList>
    </citation>
    <scope>NUCLEOTIDE SEQUENCE</scope>
    <source>
        <strain evidence="2">Duluth1</strain>
        <tissue evidence="2">Whole animal</tissue>
    </source>
</reference>
<evidence type="ECO:0000256" key="1">
    <source>
        <dbReference type="SAM" id="MobiDB-lite"/>
    </source>
</evidence>
<comment type="caution">
    <text evidence="2">The sequence shown here is derived from an EMBL/GenBank/DDBJ whole genome shotgun (WGS) entry which is preliminary data.</text>
</comment>
<gene>
    <name evidence="2" type="ORF">DPMN_045818</name>
</gene>
<protein>
    <submittedName>
        <fullName evidence="2">Uncharacterized protein</fullName>
    </submittedName>
</protein>
<feature type="region of interest" description="Disordered" evidence="1">
    <location>
        <begin position="1"/>
        <end position="32"/>
    </location>
</feature>
<name>A0A9D4D4U1_DREPO</name>
<dbReference type="Proteomes" id="UP000828390">
    <property type="component" value="Unassembled WGS sequence"/>
</dbReference>
<proteinExistence type="predicted"/>